<organism evidence="4 5">
    <name type="scientific">Oldenlandia corymbosa var. corymbosa</name>
    <dbReference type="NCBI Taxonomy" id="529605"/>
    <lineage>
        <taxon>Eukaryota</taxon>
        <taxon>Viridiplantae</taxon>
        <taxon>Streptophyta</taxon>
        <taxon>Embryophyta</taxon>
        <taxon>Tracheophyta</taxon>
        <taxon>Spermatophyta</taxon>
        <taxon>Magnoliopsida</taxon>
        <taxon>eudicotyledons</taxon>
        <taxon>Gunneridae</taxon>
        <taxon>Pentapetalae</taxon>
        <taxon>asterids</taxon>
        <taxon>lamiids</taxon>
        <taxon>Gentianales</taxon>
        <taxon>Rubiaceae</taxon>
        <taxon>Rubioideae</taxon>
        <taxon>Spermacoceae</taxon>
        <taxon>Hedyotis-Oldenlandia complex</taxon>
        <taxon>Oldenlandia</taxon>
    </lineage>
</organism>
<dbReference type="SUPFAM" id="SSF51735">
    <property type="entry name" value="NAD(P)-binding Rossmann-fold domains"/>
    <property type="match status" value="1"/>
</dbReference>
<reference evidence="4" key="1">
    <citation type="submission" date="2023-03" db="EMBL/GenBank/DDBJ databases">
        <authorList>
            <person name="Julca I."/>
        </authorList>
    </citation>
    <scope>NUCLEOTIDE SEQUENCE</scope>
</reference>
<gene>
    <name evidence="4" type="ORF">OLC1_LOCUS22354</name>
</gene>
<proteinExistence type="predicted"/>
<evidence type="ECO:0000313" key="4">
    <source>
        <dbReference type="EMBL" id="CAI9115928.1"/>
    </source>
</evidence>
<dbReference type="EMBL" id="OX459125">
    <property type="protein sequence ID" value="CAI9115928.1"/>
    <property type="molecule type" value="Genomic_DNA"/>
</dbReference>
<name>A0AAV1E8F7_OLDCO</name>
<dbReference type="GO" id="GO:0016628">
    <property type="term" value="F:oxidoreductase activity, acting on the CH-CH group of donors, NAD or NADP as acceptor"/>
    <property type="evidence" value="ECO:0007669"/>
    <property type="project" value="UniProtKB-ARBA"/>
</dbReference>
<keyword evidence="5" id="KW-1185">Reference proteome</keyword>
<evidence type="ECO:0000256" key="1">
    <source>
        <dbReference type="ARBA" id="ARBA00022857"/>
    </source>
</evidence>
<dbReference type="FunFam" id="3.40.50.720:FF:000808">
    <property type="entry name" value="Iridoid synthase"/>
    <property type="match status" value="1"/>
</dbReference>
<dbReference type="AlphaFoldDB" id="A0AAV1E8F7"/>
<dbReference type="PANTHER" id="PTHR32487:SF0">
    <property type="entry name" value="3-OXO-DELTA(4,5)-STEROID 5-BETA-REDUCTASE"/>
    <property type="match status" value="1"/>
</dbReference>
<dbReference type="Gene3D" id="3.40.50.720">
    <property type="entry name" value="NAD(P)-binding Rossmann-like Domain"/>
    <property type="match status" value="1"/>
</dbReference>
<dbReference type="InterPro" id="IPR055222">
    <property type="entry name" value="PRISE-like_Rossmann-fold"/>
</dbReference>
<evidence type="ECO:0000313" key="5">
    <source>
        <dbReference type="Proteomes" id="UP001161247"/>
    </source>
</evidence>
<keyword evidence="2" id="KW-0560">Oxidoreductase</keyword>
<dbReference type="InterPro" id="IPR036291">
    <property type="entry name" value="NAD(P)-bd_dom_sf"/>
</dbReference>
<feature type="domain" description="PRISE-like Rossmann-fold" evidence="3">
    <location>
        <begin position="120"/>
        <end position="415"/>
    </location>
</feature>
<sequence length="415" mass="46929">MSWWWKRSVGDHGQARRTTSVLSLSTSYSTILRNDNLAKISEENGVVAEAADQNYKSVALIVGVTGIVGSSLAQVLTLPDTPNGPWKVYGVARRPRPSWFAKTPLQYIQLDVSNTQETISKLSLLTDITHVFYVSWIGSEDCELNAVMFKNILDSVIPNSPNLQHISLQTGSKHYFGIFEEGSQIKPHESPFVEDVPRLPVQNFYHDLEDILYEETSKHGLTWSVHRPALVFGFSPCSMMNIVSTLSVYAVICKHENKPLVYPGSKGSWNCYVDCVDADLIAEHHIWATVDPKAKNQVLNCTNGDVFKWKHIWKALAEEFGLEMIGYIEGKEQESMAELMKDKDSVWYEIVKKHNLVPTKLKEIAAFWFADIAFSAVDLVSSTTKNRELGFLGFRNTMKSFSSCIDKMRTYRFIP</sequence>
<dbReference type="GO" id="GO:0006720">
    <property type="term" value="P:isoprenoid metabolic process"/>
    <property type="evidence" value="ECO:0007669"/>
    <property type="project" value="UniProtKB-ARBA"/>
</dbReference>
<dbReference type="PANTHER" id="PTHR32487">
    <property type="entry name" value="3-OXO-DELTA(4,5)-STEROID 5-BETA-REDUCTASE"/>
    <property type="match status" value="1"/>
</dbReference>
<evidence type="ECO:0000259" key="3">
    <source>
        <dbReference type="Pfam" id="PF22917"/>
    </source>
</evidence>
<keyword evidence="1" id="KW-0521">NADP</keyword>
<dbReference type="Pfam" id="PF22917">
    <property type="entry name" value="PRISE"/>
    <property type="match status" value="1"/>
</dbReference>
<accession>A0AAV1E8F7</accession>
<dbReference type="CDD" id="cd08948">
    <property type="entry name" value="5beta-POR_like_SDR_a"/>
    <property type="match status" value="1"/>
</dbReference>
<evidence type="ECO:0000256" key="2">
    <source>
        <dbReference type="ARBA" id="ARBA00023002"/>
    </source>
</evidence>
<protein>
    <submittedName>
        <fullName evidence="4">OLC1v1016943C2</fullName>
    </submittedName>
</protein>
<dbReference type="Proteomes" id="UP001161247">
    <property type="component" value="Chromosome 8"/>
</dbReference>